<proteinExistence type="predicted"/>
<reference evidence="2" key="1">
    <citation type="submission" date="2018-11" db="EMBL/GenBank/DDBJ databases">
        <authorList>
            <consortium name="Pathogen Informatics"/>
        </authorList>
    </citation>
    <scope>NUCLEOTIDE SEQUENCE [LARGE SCALE GENOMIC DNA]</scope>
</reference>
<evidence type="ECO:0000256" key="1">
    <source>
        <dbReference type="SAM" id="MobiDB-lite"/>
    </source>
</evidence>
<evidence type="ECO:0000313" key="2">
    <source>
        <dbReference type="EMBL" id="VDP00707.1"/>
    </source>
</evidence>
<dbReference type="OrthoDB" id="272357at2759"/>
<feature type="compositionally biased region" description="Basic and acidic residues" evidence="1">
    <location>
        <begin position="1011"/>
        <end position="1020"/>
    </location>
</feature>
<protein>
    <submittedName>
        <fullName evidence="2">Uncharacterized protein</fullName>
    </submittedName>
</protein>
<gene>
    <name evidence="2" type="ORF">HPBE_LOCUS14772</name>
</gene>
<dbReference type="AlphaFoldDB" id="A0A3P7ZFK3"/>
<feature type="region of interest" description="Disordered" evidence="1">
    <location>
        <begin position="997"/>
        <end position="1062"/>
    </location>
</feature>
<accession>A0A3P7ZFK3</accession>
<organism evidence="2">
    <name type="scientific">Heligmosomoides polygyrus</name>
    <name type="common">Parasitic roundworm</name>
    <dbReference type="NCBI Taxonomy" id="6339"/>
    <lineage>
        <taxon>Eukaryota</taxon>
        <taxon>Metazoa</taxon>
        <taxon>Ecdysozoa</taxon>
        <taxon>Nematoda</taxon>
        <taxon>Chromadorea</taxon>
        <taxon>Rhabditida</taxon>
        <taxon>Rhabditina</taxon>
        <taxon>Rhabditomorpha</taxon>
        <taxon>Strongyloidea</taxon>
        <taxon>Heligmosomidae</taxon>
        <taxon>Heligmosomoides</taxon>
    </lineage>
</organism>
<name>A0A3P7ZFK3_HELPZ</name>
<feature type="compositionally biased region" description="Acidic residues" evidence="1">
    <location>
        <begin position="1036"/>
        <end position="1062"/>
    </location>
</feature>
<sequence length="1062" mass="121836">MLEILLVVPRIQGSKADQERYQRTIHSTSLAENLKDKVVVDRPAFLIVFKDDRDVDGKVEAGLSIRNARRNFANFKAKMTALRRSDGTVTFSRRTMEKVIHDSYSDLFDSHLISPEEEKALIDFVLVEKLLTPPAPSKLQFLNLFDLIHDRLSTELSCLRRVQLAKSGTTEGVKGGQNASEEDDYRNSLPPFERALPLNVNYGPRTVLPIRELTFKELRDVEDLYPFGWPGENNLLQDMPSMAIYRKLDIVVGQVHSQRAVEFLSRVAQLWGYRLDENVSLQGGSTRLVVHFERLPRLILMGQCESSSLDSATVGAYSAVVAALCYMQVVPFEMWTMVMKTETQDWIEAVIYACRYRFAQLVILSYTPEFMRLMGFIDDFDGVISEELLALWHRFIHMMRQTGIEYWKICRDVRIPVDVRLQDLSTYKGKYFRFSSIEGSADFTVMNPGTKFTTTNTAACEPTPAARYGEQEYELGLLPKIVKSQNAPICPITGAENWHDASISLPDDPLVQITARDCETRGDSLGSRWQSPVNELLIEEICLRFKWKLLSTHRIQLETNGQFTHFFHMVNLKFEDIPPFFLQGLGKHVNFRETVTAIIRSSLPRYRSLPVSNFRKCLVKDNVASFFELYTLASAELSMPRPGGVMPELFPRAFEFARCVRDSSMRFWCKRQVVLVPKSIHLPKINDNTCRFFLFVKAEGFERWDEFAASTTEYEHYDKKELFSANGKLPPWDKGASGKQRPTATLSINDACKKLQDCEFTDHEVDTLRTFVESLAASFFSSLSLREFEEGSQQHCELKFRGEAGDFLVGRGASDCRRKAYSLAMRELYSSLLNCAFVLPSLHLFMGRTYRKNSVEENMPLSRIPFIVRTIRPLMQRFVLVVRRYRNLVAGCDRATKKTHSEQLLSLVRRLNLSTWKSHPVLLPFHLFIDFEDAEPCRSVLQPFLEVLEPNTIWVGDVEDRSKAKRENPYSQGQYALTMDELKAEVTTMKPRVVATEKAVSAKKEKKKREVPRTPDHAPEEAVPVDEPPQSFDLPWQDEMDEPPPDSEMSETIEVEADEYLD</sequence>
<dbReference type="EMBL" id="UZAH01028522">
    <property type="protein sequence ID" value="VDP00707.1"/>
    <property type="molecule type" value="Genomic_DNA"/>
</dbReference>